<evidence type="ECO:0008006" key="3">
    <source>
        <dbReference type="Google" id="ProtNLM"/>
    </source>
</evidence>
<accession>A0A1I4QY11</accession>
<name>A0A1I4QY11_9BURK</name>
<proteinExistence type="predicted"/>
<evidence type="ECO:0000313" key="2">
    <source>
        <dbReference type="Proteomes" id="UP000199470"/>
    </source>
</evidence>
<dbReference type="STRING" id="758825.SAMN02982985_04122"/>
<dbReference type="RefSeq" id="WP_093389586.1">
    <property type="nucleotide sequence ID" value="NZ_FOTW01000020.1"/>
</dbReference>
<evidence type="ECO:0000313" key="1">
    <source>
        <dbReference type="EMBL" id="SFM44887.1"/>
    </source>
</evidence>
<reference evidence="1 2" key="1">
    <citation type="submission" date="2016-10" db="EMBL/GenBank/DDBJ databases">
        <authorList>
            <person name="de Groot N.N."/>
        </authorList>
    </citation>
    <scope>NUCLEOTIDE SEQUENCE [LARGE SCALE GENOMIC DNA]</scope>
    <source>
        <strain evidence="1 2">ATCC 43154</strain>
    </source>
</reference>
<protein>
    <recommendedName>
        <fullName evidence="3">Ligand-binding SRPBCC domain-containing protein</fullName>
    </recommendedName>
</protein>
<keyword evidence="2" id="KW-1185">Reference proteome</keyword>
<dbReference type="EMBL" id="FOTW01000020">
    <property type="protein sequence ID" value="SFM44887.1"/>
    <property type="molecule type" value="Genomic_DNA"/>
</dbReference>
<dbReference type="AlphaFoldDB" id="A0A1I4QY11"/>
<sequence>MQPIVVTSKLNVRAETLWGEQSIATVNYELGPWLRMTAPPAWRHLKLRDFGGAGPYFKSWILLLGLFPVDRHAFGTLTLGGERRFVEASSSWVNRAWRHERAVRAVDGGCEVVDTVCMLPRLPLVGALLRPLYLFVFRHRHARLKRRHGALDD</sequence>
<dbReference type="OrthoDB" id="7063435at2"/>
<organism evidence="1 2">
    <name type="scientific">Rugamonas rubra</name>
    <dbReference type="NCBI Taxonomy" id="758825"/>
    <lineage>
        <taxon>Bacteria</taxon>
        <taxon>Pseudomonadati</taxon>
        <taxon>Pseudomonadota</taxon>
        <taxon>Betaproteobacteria</taxon>
        <taxon>Burkholderiales</taxon>
        <taxon>Oxalobacteraceae</taxon>
        <taxon>Telluria group</taxon>
        <taxon>Rugamonas</taxon>
    </lineage>
</organism>
<dbReference type="Proteomes" id="UP000199470">
    <property type="component" value="Unassembled WGS sequence"/>
</dbReference>
<gene>
    <name evidence="1" type="ORF">SAMN02982985_04122</name>
</gene>